<dbReference type="AlphaFoldDB" id="A0A930B923"/>
<dbReference type="EMBL" id="JABZMK010000051">
    <property type="protein sequence ID" value="MBF1129759.1"/>
    <property type="molecule type" value="Genomic_DNA"/>
</dbReference>
<feature type="transmembrane region" description="Helical" evidence="1">
    <location>
        <begin position="111"/>
        <end position="132"/>
    </location>
</feature>
<name>A0A930B923_9FIRM</name>
<reference evidence="2" key="1">
    <citation type="submission" date="2020-04" db="EMBL/GenBank/DDBJ databases">
        <title>Deep metagenomics examines the oral microbiome during advanced dental caries in children, revealing novel taxa and co-occurrences with host molecules.</title>
        <authorList>
            <person name="Baker J.L."/>
            <person name="Morton J.T."/>
            <person name="Dinis M."/>
            <person name="Alvarez R."/>
            <person name="Tran N.C."/>
            <person name="Knight R."/>
            <person name="Edlund A."/>
        </authorList>
    </citation>
    <scope>NUCLEOTIDE SEQUENCE</scope>
    <source>
        <strain evidence="2">JCVI_32_bin.14</strain>
    </source>
</reference>
<keyword evidence="1" id="KW-0812">Transmembrane</keyword>
<dbReference type="Proteomes" id="UP000757890">
    <property type="component" value="Unassembled WGS sequence"/>
</dbReference>
<organism evidence="2 3">
    <name type="scientific">Dialister invisus</name>
    <dbReference type="NCBI Taxonomy" id="218538"/>
    <lineage>
        <taxon>Bacteria</taxon>
        <taxon>Bacillati</taxon>
        <taxon>Bacillota</taxon>
        <taxon>Negativicutes</taxon>
        <taxon>Veillonellales</taxon>
        <taxon>Veillonellaceae</taxon>
        <taxon>Dialister</taxon>
    </lineage>
</organism>
<feature type="transmembrane region" description="Helical" evidence="1">
    <location>
        <begin position="69"/>
        <end position="90"/>
    </location>
</feature>
<feature type="transmembrane region" description="Helical" evidence="1">
    <location>
        <begin position="6"/>
        <end position="23"/>
    </location>
</feature>
<keyword evidence="1" id="KW-1133">Transmembrane helix</keyword>
<sequence>MSNLVLFAVVVLISIYITIRAFIKFRWEYMGWNVFTITYFGGFIGWPLIMTIIAGYPLVVEEIGHNIPILFHIAMIGLPVTAYLMAVAMYKREIIDSQYKKKPVGNIYKSARFFSKIAIYIMLLEIICILAIEW</sequence>
<accession>A0A930B923</accession>
<comment type="caution">
    <text evidence="2">The sequence shown here is derived from an EMBL/GenBank/DDBJ whole genome shotgun (WGS) entry which is preliminary data.</text>
</comment>
<proteinExistence type="predicted"/>
<feature type="transmembrane region" description="Helical" evidence="1">
    <location>
        <begin position="35"/>
        <end position="57"/>
    </location>
</feature>
<keyword evidence="1" id="KW-0472">Membrane</keyword>
<evidence type="ECO:0000313" key="3">
    <source>
        <dbReference type="Proteomes" id="UP000757890"/>
    </source>
</evidence>
<gene>
    <name evidence="2" type="ORF">HXL70_06935</name>
</gene>
<protein>
    <submittedName>
        <fullName evidence="2">Uncharacterized protein</fullName>
    </submittedName>
</protein>
<dbReference type="RefSeq" id="WP_276640306.1">
    <property type="nucleotide sequence ID" value="NZ_CAJPSS010000063.1"/>
</dbReference>
<evidence type="ECO:0000313" key="2">
    <source>
        <dbReference type="EMBL" id="MBF1129759.1"/>
    </source>
</evidence>
<evidence type="ECO:0000256" key="1">
    <source>
        <dbReference type="SAM" id="Phobius"/>
    </source>
</evidence>